<evidence type="ECO:0000313" key="3">
    <source>
        <dbReference type="Proteomes" id="UP000245252"/>
    </source>
</evidence>
<dbReference type="SUPFAM" id="SSF52096">
    <property type="entry name" value="ClpP/crotonase"/>
    <property type="match status" value="1"/>
</dbReference>
<dbReference type="Proteomes" id="UP000245252">
    <property type="component" value="Unassembled WGS sequence"/>
</dbReference>
<dbReference type="Gene3D" id="3.90.226.10">
    <property type="entry name" value="2-enoyl-CoA Hydratase, Chain A, domain 1"/>
    <property type="match status" value="1"/>
</dbReference>
<gene>
    <name evidence="2" type="ORF">DEM27_28720</name>
</gene>
<evidence type="ECO:0000313" key="2">
    <source>
        <dbReference type="EMBL" id="PWE52788.1"/>
    </source>
</evidence>
<organism evidence="2 3">
    <name type="scientific">Metarhizobium album</name>
    <dbReference type="NCBI Taxonomy" id="2182425"/>
    <lineage>
        <taxon>Bacteria</taxon>
        <taxon>Pseudomonadati</taxon>
        <taxon>Pseudomonadota</taxon>
        <taxon>Alphaproteobacteria</taxon>
        <taxon>Hyphomicrobiales</taxon>
        <taxon>Rhizobiaceae</taxon>
        <taxon>Metarhizobium</taxon>
    </lineage>
</organism>
<evidence type="ECO:0008006" key="4">
    <source>
        <dbReference type="Google" id="ProtNLM"/>
    </source>
</evidence>
<proteinExistence type="predicted"/>
<dbReference type="EMBL" id="QFBC01000020">
    <property type="protein sequence ID" value="PWE52788.1"/>
    <property type="molecule type" value="Genomic_DNA"/>
</dbReference>
<dbReference type="InterPro" id="IPR029045">
    <property type="entry name" value="ClpP/crotonase-like_dom_sf"/>
</dbReference>
<comment type="caution">
    <text evidence="2">The sequence shown here is derived from an EMBL/GenBank/DDBJ whole genome shotgun (WGS) entry which is preliminary data.</text>
</comment>
<dbReference type="RefSeq" id="WP_109461688.1">
    <property type="nucleotide sequence ID" value="NZ_QFBC01000020.1"/>
</dbReference>
<reference evidence="2 3" key="1">
    <citation type="submission" date="2018-05" db="EMBL/GenBank/DDBJ databases">
        <title>The draft genome of strain NS-104.</title>
        <authorList>
            <person name="Hang P."/>
            <person name="Jiang J."/>
        </authorList>
    </citation>
    <scope>NUCLEOTIDE SEQUENCE [LARGE SCALE GENOMIC DNA]</scope>
    <source>
        <strain evidence="2 3">NS-104</strain>
    </source>
</reference>
<keyword evidence="1" id="KW-0732">Signal</keyword>
<dbReference type="OrthoDB" id="1522627at2"/>
<keyword evidence="3" id="KW-1185">Reference proteome</keyword>
<protein>
    <recommendedName>
        <fullName evidence="4">Periplasmic protein-like protein</fullName>
    </recommendedName>
</protein>
<name>A0A2U2DHP3_9HYPH</name>
<feature type="chain" id="PRO_5015649907" description="Periplasmic protein-like protein" evidence="1">
    <location>
        <begin position="21"/>
        <end position="346"/>
    </location>
</feature>
<accession>A0A2U2DHP3</accession>
<sequence>MKTALFGVLAFFSAIGAGHADDFTPFRLMANEPKAIMLDGPIDERSALAFKRVMRAAPEATVLLLNSPGGSVHMALLIADDVHARGMATIVPQAGSCDSACAFVFLAGNIRYVIGRLGVHQIYGIDSVSDAQTSLSDIIETLNSYGVRSGVITTMLRTPPEAMHYFTKEELMKWNIATHWIDETEAASPPDTSDSAAADPDPEQLEAFRSLAEVGPVPFSREEALRSKRATELMVAAAGGAADLKSLGTNAYADFVRFNGNLLPRGAVIFARSNRVSSWSSRNAQIIDGTVVDVCTAGVCMVSAMVETRGKEPGSGKELRMVERVTMRFSSEEDSKVVEETVDAMP</sequence>
<feature type="signal peptide" evidence="1">
    <location>
        <begin position="1"/>
        <end position="20"/>
    </location>
</feature>
<dbReference type="AlphaFoldDB" id="A0A2U2DHP3"/>
<evidence type="ECO:0000256" key="1">
    <source>
        <dbReference type="SAM" id="SignalP"/>
    </source>
</evidence>